<dbReference type="EMBL" id="BOVJ01000073">
    <property type="protein sequence ID" value="GIQ63816.1"/>
    <property type="molecule type" value="Genomic_DNA"/>
</dbReference>
<gene>
    <name evidence="7" type="ORF">PACILC2_23840</name>
</gene>
<evidence type="ECO:0000313" key="7">
    <source>
        <dbReference type="EMBL" id="GIQ63816.1"/>
    </source>
</evidence>
<keyword evidence="8" id="KW-1185">Reference proteome</keyword>
<dbReference type="PANTHER" id="PTHR33217">
    <property type="entry name" value="TRANSPOSASE FOR INSERTION SEQUENCE ELEMENT IS1081"/>
    <property type="match status" value="1"/>
</dbReference>
<accession>A0ABQ4N6M2</accession>
<keyword evidence="5 6" id="KW-0233">DNA recombination</keyword>
<evidence type="ECO:0000256" key="3">
    <source>
        <dbReference type="ARBA" id="ARBA00022578"/>
    </source>
</evidence>
<keyword evidence="6" id="KW-0814">Transposable element</keyword>
<evidence type="ECO:0000313" key="8">
    <source>
        <dbReference type="Proteomes" id="UP000680304"/>
    </source>
</evidence>
<evidence type="ECO:0000256" key="6">
    <source>
        <dbReference type="RuleBase" id="RU365089"/>
    </source>
</evidence>
<comment type="caution">
    <text evidence="7">The sequence shown here is derived from an EMBL/GenBank/DDBJ whole genome shotgun (WGS) entry which is preliminary data.</text>
</comment>
<organism evidence="7 8">
    <name type="scientific">Paenibacillus cisolokensis</name>
    <dbReference type="NCBI Taxonomy" id="1658519"/>
    <lineage>
        <taxon>Bacteria</taxon>
        <taxon>Bacillati</taxon>
        <taxon>Bacillota</taxon>
        <taxon>Bacilli</taxon>
        <taxon>Bacillales</taxon>
        <taxon>Paenibacillaceae</taxon>
        <taxon>Paenibacillus</taxon>
    </lineage>
</organism>
<keyword evidence="4 6" id="KW-0238">DNA-binding</keyword>
<comment type="function">
    <text evidence="1 6">Required for the transposition of the insertion element.</text>
</comment>
<dbReference type="InterPro" id="IPR001207">
    <property type="entry name" value="Transposase_mutator"/>
</dbReference>
<proteinExistence type="inferred from homology"/>
<evidence type="ECO:0000256" key="4">
    <source>
        <dbReference type="ARBA" id="ARBA00023125"/>
    </source>
</evidence>
<sequence length="161" mass="18922">MEQLANTVLLFIKDKLELIMREELSNYLTVENPETKNTRNGFYSRTLETQFGKINDLRVPRDRQGEFRTELFKPYQRRDGWLEEAVIRMYKGGMSTRDVADFIECIIGKHYSPTTVSNITNTVLQDVHAWQERPLKKRYSVLYIDGIHFSLLRDSVATEVI</sequence>
<evidence type="ECO:0000256" key="5">
    <source>
        <dbReference type="ARBA" id="ARBA00023172"/>
    </source>
</evidence>
<dbReference type="Proteomes" id="UP000680304">
    <property type="component" value="Unassembled WGS sequence"/>
</dbReference>
<dbReference type="PANTHER" id="PTHR33217:SF8">
    <property type="entry name" value="MUTATOR FAMILY TRANSPOSASE"/>
    <property type="match status" value="1"/>
</dbReference>
<name>A0ABQ4N6M2_9BACL</name>
<reference evidence="7 8" key="1">
    <citation type="submission" date="2021-04" db="EMBL/GenBank/DDBJ databases">
        <title>Draft genome sequence of Paenibacillus cisolokensis, LC2-13A.</title>
        <authorList>
            <person name="Uke A."/>
            <person name="Chhe C."/>
            <person name="Baramee S."/>
            <person name="Kosugi A."/>
        </authorList>
    </citation>
    <scope>NUCLEOTIDE SEQUENCE [LARGE SCALE GENOMIC DNA]</scope>
    <source>
        <strain evidence="7 8">LC2-13A</strain>
    </source>
</reference>
<evidence type="ECO:0000256" key="2">
    <source>
        <dbReference type="ARBA" id="ARBA00010961"/>
    </source>
</evidence>
<keyword evidence="3 6" id="KW-0815">Transposition</keyword>
<comment type="similarity">
    <text evidence="2 6">Belongs to the transposase mutator family.</text>
</comment>
<protein>
    <recommendedName>
        <fullName evidence="6">Mutator family transposase</fullName>
    </recommendedName>
</protein>
<dbReference type="Pfam" id="PF00872">
    <property type="entry name" value="Transposase_mut"/>
    <property type="match status" value="1"/>
</dbReference>
<evidence type="ECO:0000256" key="1">
    <source>
        <dbReference type="ARBA" id="ARBA00002190"/>
    </source>
</evidence>